<evidence type="ECO:0000313" key="1">
    <source>
        <dbReference type="EMBL" id="EGO63565.1"/>
    </source>
</evidence>
<evidence type="ECO:0000313" key="2">
    <source>
        <dbReference type="Proteomes" id="UP000003240"/>
    </source>
</evidence>
<dbReference type="STRING" id="1009370.ALO_12686"/>
<comment type="caution">
    <text evidence="1">The sequence shown here is derived from an EMBL/GenBank/DDBJ whole genome shotgun (WGS) entry which is preliminary data.</text>
</comment>
<protein>
    <submittedName>
        <fullName evidence="1">Uncharacterized protein</fullName>
    </submittedName>
</protein>
<dbReference type="Proteomes" id="UP000003240">
    <property type="component" value="Unassembled WGS sequence"/>
</dbReference>
<accession>F7NKC4</accession>
<name>F7NKC4_9FIRM</name>
<proteinExistence type="predicted"/>
<keyword evidence="2" id="KW-1185">Reference proteome</keyword>
<reference evidence="1 2" key="1">
    <citation type="journal article" date="2011" name="EMBO J.">
        <title>Structural diversity of bacterial flagellar motors.</title>
        <authorList>
            <person name="Chen S."/>
            <person name="Beeby M."/>
            <person name="Murphy G.E."/>
            <person name="Leadbetter J.R."/>
            <person name="Hendrixson D.R."/>
            <person name="Briegel A."/>
            <person name="Li Z."/>
            <person name="Shi J."/>
            <person name="Tocheva E.I."/>
            <person name="Muller A."/>
            <person name="Dobro M.J."/>
            <person name="Jensen G.J."/>
        </authorList>
    </citation>
    <scope>NUCLEOTIDE SEQUENCE [LARGE SCALE GENOMIC DNA]</scope>
    <source>
        <strain evidence="1 2">DSM 6540</strain>
    </source>
</reference>
<gene>
    <name evidence="1" type="ORF">ALO_12686</name>
</gene>
<dbReference type="AlphaFoldDB" id="F7NKC4"/>
<organism evidence="1 2">
    <name type="scientific">Acetonema longum DSM 6540</name>
    <dbReference type="NCBI Taxonomy" id="1009370"/>
    <lineage>
        <taxon>Bacteria</taxon>
        <taxon>Bacillati</taxon>
        <taxon>Bacillota</taxon>
        <taxon>Negativicutes</taxon>
        <taxon>Acetonemataceae</taxon>
        <taxon>Acetonema</taxon>
    </lineage>
</organism>
<dbReference type="EMBL" id="AFGF01000107">
    <property type="protein sequence ID" value="EGO63565.1"/>
    <property type="molecule type" value="Genomic_DNA"/>
</dbReference>
<dbReference type="OrthoDB" id="9848493at2"/>
<dbReference type="RefSeq" id="WP_004096210.1">
    <property type="nucleotide sequence ID" value="NZ_AFGF01000107.1"/>
</dbReference>
<sequence length="91" mass="11167">MKRFWASWYSGNYVDEGCTKPPFKIWISEYEEYEIVLRDDNSGREDCTIYAVIDIENEEMLWALVEEHYPDFRERFCIEKPLDWNPGERFR</sequence>